<gene>
    <name evidence="4" type="ORF">CLOSTHATH_06523</name>
</gene>
<feature type="compositionally biased region" description="Polar residues" evidence="1">
    <location>
        <begin position="65"/>
        <end position="76"/>
    </location>
</feature>
<evidence type="ECO:0000313" key="4">
    <source>
        <dbReference type="EMBL" id="EFC95294.1"/>
    </source>
</evidence>
<feature type="compositionally biased region" description="Polar residues" evidence="1">
    <location>
        <begin position="602"/>
        <end position="624"/>
    </location>
</feature>
<dbReference type="RefSeq" id="WP_006776933.1">
    <property type="nucleotide sequence ID" value="NZ_GG667846.1"/>
</dbReference>
<keyword evidence="3" id="KW-0732">Signal</keyword>
<feature type="region of interest" description="Disordered" evidence="1">
    <location>
        <begin position="57"/>
        <end position="111"/>
    </location>
</feature>
<feature type="transmembrane region" description="Helical" evidence="2">
    <location>
        <begin position="724"/>
        <end position="742"/>
    </location>
</feature>
<dbReference type="Proteomes" id="UP000004968">
    <property type="component" value="Unassembled WGS sequence"/>
</dbReference>
<feature type="chain" id="PRO_5003040464" description="LPXTG-motif cell wall anchor domain protein" evidence="3">
    <location>
        <begin position="25"/>
        <end position="749"/>
    </location>
</feature>
<comment type="caution">
    <text evidence="4">The sequence shown here is derived from an EMBL/GenBank/DDBJ whole genome shotgun (WGS) entry which is preliminary data.</text>
</comment>
<evidence type="ECO:0000256" key="1">
    <source>
        <dbReference type="SAM" id="MobiDB-lite"/>
    </source>
</evidence>
<protein>
    <recommendedName>
        <fullName evidence="6">LPXTG-motif cell wall anchor domain protein</fullName>
    </recommendedName>
</protein>
<dbReference type="EMBL" id="ACIO01000781">
    <property type="protein sequence ID" value="EFC95294.1"/>
    <property type="molecule type" value="Genomic_DNA"/>
</dbReference>
<keyword evidence="2" id="KW-0812">Transmembrane</keyword>
<reference evidence="4 5" key="1">
    <citation type="submission" date="2010-01" db="EMBL/GenBank/DDBJ databases">
        <authorList>
            <person name="Weinstock G."/>
            <person name="Sodergren E."/>
            <person name="Clifton S."/>
            <person name="Fulton L."/>
            <person name="Fulton B."/>
            <person name="Courtney L."/>
            <person name="Fronick C."/>
            <person name="Harrison M."/>
            <person name="Strong C."/>
            <person name="Farmer C."/>
            <person name="Delahaunty K."/>
            <person name="Markovic C."/>
            <person name="Hall O."/>
            <person name="Minx P."/>
            <person name="Tomlinson C."/>
            <person name="Mitreva M."/>
            <person name="Nelson J."/>
            <person name="Hou S."/>
            <person name="Wollam A."/>
            <person name="Pepin K.H."/>
            <person name="Johnson M."/>
            <person name="Bhonagiri V."/>
            <person name="Nash W.E."/>
            <person name="Warren W."/>
            <person name="Chinwalla A."/>
            <person name="Mardis E.R."/>
            <person name="Wilson R.K."/>
        </authorList>
    </citation>
    <scope>NUCLEOTIDE SEQUENCE [LARGE SCALE GENOMIC DNA]</scope>
    <source>
        <strain evidence="4 5">DSM 13479</strain>
    </source>
</reference>
<name>D3ASB5_9FIRM</name>
<evidence type="ECO:0008006" key="6">
    <source>
        <dbReference type="Google" id="ProtNLM"/>
    </source>
</evidence>
<evidence type="ECO:0000256" key="3">
    <source>
        <dbReference type="SAM" id="SignalP"/>
    </source>
</evidence>
<proteinExistence type="predicted"/>
<feature type="compositionally biased region" description="Polar residues" evidence="1">
    <location>
        <begin position="647"/>
        <end position="664"/>
    </location>
</feature>
<feature type="compositionally biased region" description="Polar residues" evidence="1">
    <location>
        <begin position="102"/>
        <end position="111"/>
    </location>
</feature>
<feature type="compositionally biased region" description="Basic and acidic residues" evidence="1">
    <location>
        <begin position="584"/>
        <end position="593"/>
    </location>
</feature>
<feature type="compositionally biased region" description="Basic and acidic residues" evidence="1">
    <location>
        <begin position="530"/>
        <end position="540"/>
    </location>
</feature>
<dbReference type="HOGENOM" id="CLU_371230_0_0_9"/>
<dbReference type="GeneID" id="93150193"/>
<sequence length="749" mass="79872">MSMRRILSVTLVLGLLLCGTPAFAAVKGSGEAFPSQQNAPFFLSGINLSGKDSILEAASGDTLPGTATDSNATSETAKPATPSDADDNFDSNHQTLPPEIATDSNSTAPLTPEMQTVYTADELRDLLENYDGTGGTISFGATITLEHSIYFYGESVCINTGTFGLIYDGGCIETLGNDTLTLELTGEGIDMPVLEIKRTVLYPEWYHIIDWNCALSGMEVTAVGREGNGGTAVRVTADYERRTPTTEYQTRGRIRSYGDGAVGLELCSSAQTYLLDIEAEGRNACAVAAVNGADLFACKLSAQGEGAVVATGNGVILDSCILSGESDGVTVIQSTIESRTGLEPQLMQYTDSDSIVYDAMVHDEQQYLLSNGKYIDLYLQYDENLLEHLDTSVLGAVDIPVSLHPCFQGFGLEGEKELTFRIWIRDPAKPVITEYWQEDSIITFFSWYNDGLEPGTRLWSSKDGGSTWVDISDSDGVTLCVNSNDTSLFILDTSGLDQTIFLALKNAAGWSNVVTLSPGKDGKIPVGAGGDRDGGDREELPGGDGGNHDNGNTDDDSAIGDDSGSSGSTPPSEAGQGGQPDNSSGEHDDRDGNNDTTTDTGANSAVNESQQTDHQQEQPNNHGESSVSPSTFPVSSEKWTIDFSPIRLSQQDHAQPDSQNTQTFSDIPVVQMPAHDETEAVLNPLETPAELNSFDAVPNLEAQERESGFTTPDKSASSRQADTVLSVLVLCGAGGITAFVTFRKKRGER</sequence>
<dbReference type="AlphaFoldDB" id="D3ASB5"/>
<keyword evidence="2" id="KW-1133">Transmembrane helix</keyword>
<keyword evidence="2" id="KW-0472">Membrane</keyword>
<feature type="region of interest" description="Disordered" evidence="1">
    <location>
        <begin position="515"/>
        <end position="664"/>
    </location>
</feature>
<organism evidence="4 5">
    <name type="scientific">Hungatella hathewayi DSM 13479</name>
    <dbReference type="NCBI Taxonomy" id="566550"/>
    <lineage>
        <taxon>Bacteria</taxon>
        <taxon>Bacillati</taxon>
        <taxon>Bacillota</taxon>
        <taxon>Clostridia</taxon>
        <taxon>Lachnospirales</taxon>
        <taxon>Lachnospiraceae</taxon>
        <taxon>Hungatella</taxon>
    </lineage>
</organism>
<evidence type="ECO:0000256" key="2">
    <source>
        <dbReference type="SAM" id="Phobius"/>
    </source>
</evidence>
<feature type="signal peptide" evidence="3">
    <location>
        <begin position="1"/>
        <end position="24"/>
    </location>
</feature>
<feature type="compositionally biased region" description="Low complexity" evidence="1">
    <location>
        <begin position="625"/>
        <end position="636"/>
    </location>
</feature>
<evidence type="ECO:0000313" key="5">
    <source>
        <dbReference type="Proteomes" id="UP000004968"/>
    </source>
</evidence>
<accession>D3ASB5</accession>